<evidence type="ECO:0000313" key="1">
    <source>
        <dbReference type="EMBL" id="CAK0906826.1"/>
    </source>
</evidence>
<feature type="non-terminal residue" evidence="1">
    <location>
        <position position="1"/>
    </location>
</feature>
<dbReference type="Proteomes" id="UP001189429">
    <property type="component" value="Unassembled WGS sequence"/>
</dbReference>
<gene>
    <name evidence="1" type="ORF">PCOR1329_LOCUS82015</name>
</gene>
<reference evidence="1" key="1">
    <citation type="submission" date="2023-10" db="EMBL/GenBank/DDBJ databases">
        <authorList>
            <person name="Chen Y."/>
            <person name="Shah S."/>
            <person name="Dougan E. K."/>
            <person name="Thang M."/>
            <person name="Chan C."/>
        </authorList>
    </citation>
    <scope>NUCLEOTIDE SEQUENCE [LARGE SCALE GENOMIC DNA]</scope>
</reference>
<dbReference type="EMBL" id="CAUYUJ010021749">
    <property type="protein sequence ID" value="CAK0906826.1"/>
    <property type="molecule type" value="Genomic_DNA"/>
</dbReference>
<accession>A0ABN9Y4K4</accession>
<proteinExistence type="predicted"/>
<feature type="non-terminal residue" evidence="1">
    <location>
        <position position="164"/>
    </location>
</feature>
<name>A0ABN9Y4K4_9DINO</name>
<protein>
    <recommendedName>
        <fullName evidence="3">DNA-directed RNA polymerase</fullName>
    </recommendedName>
</protein>
<comment type="caution">
    <text evidence="1">The sequence shown here is derived from an EMBL/GenBank/DDBJ whole genome shotgun (WGS) entry which is preliminary data.</text>
</comment>
<organism evidence="1 2">
    <name type="scientific">Prorocentrum cordatum</name>
    <dbReference type="NCBI Taxonomy" id="2364126"/>
    <lineage>
        <taxon>Eukaryota</taxon>
        <taxon>Sar</taxon>
        <taxon>Alveolata</taxon>
        <taxon>Dinophyceae</taxon>
        <taxon>Prorocentrales</taxon>
        <taxon>Prorocentraceae</taxon>
        <taxon>Prorocentrum</taxon>
    </lineage>
</organism>
<evidence type="ECO:0008006" key="3">
    <source>
        <dbReference type="Google" id="ProtNLM"/>
    </source>
</evidence>
<keyword evidence="2" id="KW-1185">Reference proteome</keyword>
<sequence>PQQRKPRGEIGQTLSNIFENAESTRGLRRGDFVGLQEAPMPIELTQAVMPTAIRAALKNAQNTVALESTVFSEAHLRADHEVRATMKLKGQSFVQETTRLRQQHRQEISEGRIVEELGKLGNRVGAQTAANIKQYLGGIRADQTITHDTLASQAKHCRVSHTRD</sequence>
<evidence type="ECO:0000313" key="2">
    <source>
        <dbReference type="Proteomes" id="UP001189429"/>
    </source>
</evidence>